<keyword evidence="1" id="KW-0472">Membrane</keyword>
<dbReference type="PROSITE" id="PS00732">
    <property type="entry name" value="RIBOSOMAL_S16"/>
    <property type="match status" value="1"/>
</dbReference>
<feature type="domain" description="LysM" evidence="2">
    <location>
        <begin position="68"/>
        <end position="115"/>
    </location>
</feature>
<proteinExistence type="predicted"/>
<dbReference type="RefSeq" id="WP_244693477.1">
    <property type="nucleotide sequence ID" value="NZ_CP095044.1"/>
</dbReference>
<dbReference type="InterPro" id="IPR036779">
    <property type="entry name" value="LysM_dom_sf"/>
</dbReference>
<evidence type="ECO:0000256" key="1">
    <source>
        <dbReference type="SAM" id="Phobius"/>
    </source>
</evidence>
<evidence type="ECO:0000313" key="3">
    <source>
        <dbReference type="EMBL" id="UOQ58246.1"/>
    </source>
</evidence>
<evidence type="ECO:0000313" key="4">
    <source>
        <dbReference type="Proteomes" id="UP000831786"/>
    </source>
</evidence>
<protein>
    <submittedName>
        <fullName evidence="3">LysM peptidoglycan-binding domain-containing protein</fullName>
    </submittedName>
</protein>
<sequence length="132" mass="13450">MSAQAMPEQDLRGAVGAVRLRLTRRGRVVLGGLATIAVAGVLALLATFSAPQAVASDAASGESFPYVVVQSGSSLWELATALDPAADPRDVVAEIVRLNQLDGSGVDAGQPLAVPLRYAESPVAVSAEELGL</sequence>
<dbReference type="InterPro" id="IPR018392">
    <property type="entry name" value="LysM"/>
</dbReference>
<keyword evidence="4" id="KW-1185">Reference proteome</keyword>
<reference evidence="3 4" key="1">
    <citation type="submission" date="2022-04" db="EMBL/GenBank/DDBJ databases">
        <title>Leucobacter sp. isolated from rhizosphere of garlic.</title>
        <authorList>
            <person name="Won M."/>
            <person name="Lee C.-M."/>
            <person name="Woen H.-Y."/>
            <person name="Kwon S.-W."/>
        </authorList>
    </citation>
    <scope>NUCLEOTIDE SEQUENCE [LARGE SCALE GENOMIC DNA]</scope>
    <source>
        <strain evidence="3 4">H21R-40</strain>
    </source>
</reference>
<name>A0ABY4FPP1_9MICO</name>
<gene>
    <name evidence="3" type="ORF">MUN78_05220</name>
</gene>
<dbReference type="InterPro" id="IPR020592">
    <property type="entry name" value="Ribosomal_bS16_CS"/>
</dbReference>
<keyword evidence="1" id="KW-1133">Transmembrane helix</keyword>
<dbReference type="Gene3D" id="3.10.350.10">
    <property type="entry name" value="LysM domain"/>
    <property type="match status" value="1"/>
</dbReference>
<dbReference type="Pfam" id="PF01476">
    <property type="entry name" value="LysM"/>
    <property type="match status" value="1"/>
</dbReference>
<accession>A0ABY4FPP1</accession>
<dbReference type="EMBL" id="CP095045">
    <property type="protein sequence ID" value="UOQ58246.1"/>
    <property type="molecule type" value="Genomic_DNA"/>
</dbReference>
<organism evidence="3 4">
    <name type="scientific">Leucobacter allii</name>
    <dbReference type="NCBI Taxonomy" id="2932247"/>
    <lineage>
        <taxon>Bacteria</taxon>
        <taxon>Bacillati</taxon>
        <taxon>Actinomycetota</taxon>
        <taxon>Actinomycetes</taxon>
        <taxon>Micrococcales</taxon>
        <taxon>Microbacteriaceae</taxon>
        <taxon>Leucobacter</taxon>
    </lineage>
</organism>
<feature type="transmembrane region" description="Helical" evidence="1">
    <location>
        <begin position="28"/>
        <end position="48"/>
    </location>
</feature>
<evidence type="ECO:0000259" key="2">
    <source>
        <dbReference type="Pfam" id="PF01476"/>
    </source>
</evidence>
<keyword evidence="1" id="KW-0812">Transmembrane</keyword>
<dbReference type="Proteomes" id="UP000831786">
    <property type="component" value="Chromosome"/>
</dbReference>